<keyword evidence="3" id="KW-1185">Reference proteome</keyword>
<dbReference type="Proteomes" id="UP000273516">
    <property type="component" value="Unassembled WGS sequence"/>
</dbReference>
<dbReference type="PROSITE" id="PS51257">
    <property type="entry name" value="PROKAR_LIPOPROTEIN"/>
    <property type="match status" value="1"/>
</dbReference>
<evidence type="ECO:0000313" key="3">
    <source>
        <dbReference type="Proteomes" id="UP000273516"/>
    </source>
</evidence>
<evidence type="ECO:0000313" key="2">
    <source>
        <dbReference type="EMBL" id="RMC34926.1"/>
    </source>
</evidence>
<sequence>MKHTLILIPLLLASCAEPMIRDSDVIRRAADPAYIHGEAGIVPVSCQGNLSSYSSRPSGCQRDLVFASQVANPADLIDPVSPGPGPAGPVGRAADAYINPDPAAGTGATVPNLDLPGTPRRIYPQQAAPYDPYAGMTLPR</sequence>
<proteinExistence type="predicted"/>
<dbReference type="EMBL" id="QOKZ01000004">
    <property type="protein sequence ID" value="RMC34926.1"/>
    <property type="molecule type" value="Genomic_DNA"/>
</dbReference>
<dbReference type="AlphaFoldDB" id="A0A3M0MAU5"/>
<name>A0A3M0MAU5_9RHOB</name>
<dbReference type="RefSeq" id="WP_122112703.1">
    <property type="nucleotide sequence ID" value="NZ_QOKZ01000004.1"/>
</dbReference>
<organism evidence="2 3">
    <name type="scientific">Paracoccus alkanivorans</name>
    <dbReference type="NCBI Taxonomy" id="2116655"/>
    <lineage>
        <taxon>Bacteria</taxon>
        <taxon>Pseudomonadati</taxon>
        <taxon>Pseudomonadota</taxon>
        <taxon>Alphaproteobacteria</taxon>
        <taxon>Rhodobacterales</taxon>
        <taxon>Paracoccaceae</taxon>
        <taxon>Paracoccus</taxon>
    </lineage>
</organism>
<dbReference type="OrthoDB" id="7775269at2"/>
<evidence type="ECO:0000256" key="1">
    <source>
        <dbReference type="SAM" id="MobiDB-lite"/>
    </source>
</evidence>
<comment type="caution">
    <text evidence="2">The sequence shown here is derived from an EMBL/GenBank/DDBJ whole genome shotgun (WGS) entry which is preliminary data.</text>
</comment>
<protein>
    <submittedName>
        <fullName evidence="2">Uncharacterized protein</fullName>
    </submittedName>
</protein>
<reference evidence="2 3" key="1">
    <citation type="submission" date="2018-07" db="EMBL/GenBank/DDBJ databases">
        <authorList>
            <person name="Zhang Y."/>
            <person name="Wang L."/>
            <person name="Ma S."/>
        </authorList>
    </citation>
    <scope>NUCLEOTIDE SEQUENCE [LARGE SCALE GENOMIC DNA]</scope>
    <source>
        <strain evidence="2 3">4-2</strain>
    </source>
</reference>
<gene>
    <name evidence="2" type="ORF">C9E81_12620</name>
</gene>
<accession>A0A3M0MAU5</accession>
<feature type="region of interest" description="Disordered" evidence="1">
    <location>
        <begin position="76"/>
        <end position="128"/>
    </location>
</feature>